<keyword evidence="2" id="KW-1185">Reference proteome</keyword>
<name>E0UFV3_GLOV7</name>
<dbReference type="Proteomes" id="UP000008206">
    <property type="component" value="Chromosome"/>
</dbReference>
<dbReference type="KEGG" id="cyj:Cyan7822_2358"/>
<dbReference type="EMBL" id="CP002198">
    <property type="protein sequence ID" value="ADN14336.1"/>
    <property type="molecule type" value="Genomic_DNA"/>
</dbReference>
<dbReference type="AlphaFoldDB" id="E0UFV3"/>
<reference evidence="2" key="1">
    <citation type="journal article" date="2011" name="MBio">
        <title>Novel metabolic attributes of the genus Cyanothece, comprising a group of unicellular nitrogen-fixing Cyanobacteria.</title>
        <authorList>
            <person name="Bandyopadhyay A."/>
            <person name="Elvitigala T."/>
            <person name="Welsh E."/>
            <person name="Stockel J."/>
            <person name="Liberton M."/>
            <person name="Min H."/>
            <person name="Sherman L.A."/>
            <person name="Pakrasi H.B."/>
        </authorList>
    </citation>
    <scope>NUCLEOTIDE SEQUENCE [LARGE SCALE GENOMIC DNA]</scope>
    <source>
        <strain evidence="2">PCC 7822</strain>
    </source>
</reference>
<organism evidence="1 2">
    <name type="scientific">Gloeothece verrucosa (strain PCC 7822)</name>
    <name type="common">Cyanothece sp. (strain PCC 7822)</name>
    <dbReference type="NCBI Taxonomy" id="497965"/>
    <lineage>
        <taxon>Bacteria</taxon>
        <taxon>Bacillati</taxon>
        <taxon>Cyanobacteriota</taxon>
        <taxon>Cyanophyceae</taxon>
        <taxon>Oscillatoriophycideae</taxon>
        <taxon>Chroococcales</taxon>
        <taxon>Aphanothecaceae</taxon>
        <taxon>Gloeothece</taxon>
        <taxon>Gloeothece verrucosa</taxon>
    </lineage>
</organism>
<evidence type="ECO:0000313" key="1">
    <source>
        <dbReference type="EMBL" id="ADN14336.1"/>
    </source>
</evidence>
<sequence>MPNLTVNFNFVHLLTRLDVTNEKAQEEEGEDQVLRLYTGDKNLQYPPDNITPEALRSPSMCFDAGGPTKKGTWVTTLNGETILEENKFLLYFAFCKVLDQLQKIFKIVSYLDEL</sequence>
<gene>
    <name evidence="1" type="ordered locus">Cyan7822_2358</name>
</gene>
<accession>E0UFV3</accession>
<dbReference type="RefSeq" id="WP_013322441.1">
    <property type="nucleotide sequence ID" value="NC_014501.1"/>
</dbReference>
<evidence type="ECO:0000313" key="2">
    <source>
        <dbReference type="Proteomes" id="UP000008206"/>
    </source>
</evidence>
<dbReference type="HOGENOM" id="CLU_2116957_0_0_3"/>
<protein>
    <submittedName>
        <fullName evidence="1">Uncharacterized protein</fullName>
    </submittedName>
</protein>
<proteinExistence type="predicted"/>